<dbReference type="PANTHER" id="PTHR37736:SF1">
    <property type="entry name" value="GLYCINE-RICH PROTEIN"/>
    <property type="match status" value="1"/>
</dbReference>
<protein>
    <submittedName>
        <fullName evidence="2">Uncharacterized protein</fullName>
    </submittedName>
</protein>
<organism evidence="2 3">
    <name type="scientific">Punica granatum</name>
    <name type="common">Pomegranate</name>
    <dbReference type="NCBI Taxonomy" id="22663"/>
    <lineage>
        <taxon>Eukaryota</taxon>
        <taxon>Viridiplantae</taxon>
        <taxon>Streptophyta</taxon>
        <taxon>Embryophyta</taxon>
        <taxon>Tracheophyta</taxon>
        <taxon>Spermatophyta</taxon>
        <taxon>Magnoliopsida</taxon>
        <taxon>eudicotyledons</taxon>
        <taxon>Gunneridae</taxon>
        <taxon>Pentapetalae</taxon>
        <taxon>rosids</taxon>
        <taxon>malvids</taxon>
        <taxon>Myrtales</taxon>
        <taxon>Lythraceae</taxon>
        <taxon>Punica</taxon>
    </lineage>
</organism>
<dbReference type="EMBL" id="MTKT01003224">
    <property type="protein sequence ID" value="OWM75992.1"/>
    <property type="molecule type" value="Genomic_DNA"/>
</dbReference>
<evidence type="ECO:0000256" key="1">
    <source>
        <dbReference type="SAM" id="MobiDB-lite"/>
    </source>
</evidence>
<feature type="compositionally biased region" description="Gly residues" evidence="1">
    <location>
        <begin position="418"/>
        <end position="428"/>
    </location>
</feature>
<proteinExistence type="predicted"/>
<dbReference type="AlphaFoldDB" id="A0A218WVI2"/>
<sequence>METTAASDATDGPVMSVINKRLRAHRKKLNRILQMEEALSQGKSLNKEQEEVLRSKPYFVAAIDELEKLRPQLSSAVQEELQLFSTKAVSTAEKPKPSEGGDDAVGVGDLLNLLYFGSMFAVSSQSDYTSTMLRRTHERGCCLTYDYVTDDDSADLLGEKDLDLISMLSGLLISRPADSSFSHQNALQQCIEHAKLWLANSDQPIDPNSPVTYAALRERLNRIMASDYFTAMPEMKAPVEVAAAASAGNYAPVQVPVQGLEEPVTIPPQMEGSVAEQHGDKALTLYSQDEMAVEFQKYEEDDLQPSPTKDPKKDEAVCENPPESSDQQETVYSQFEEVEPNQRERESKDHQYAPRRNYTSRRGGRGGGRGGGRRGGSYYSNGRGGRTGGRGGGPYQNGSYYDQSGDHYPRNYYNNNRGRGGSGRGGGYSYNHPHQGGAGPRGSHDGADVGVAS</sequence>
<reference evidence="3" key="1">
    <citation type="journal article" date="2017" name="Plant J.">
        <title>The pomegranate (Punica granatum L.) genome and the genomics of punicalagin biosynthesis.</title>
        <authorList>
            <person name="Qin G."/>
            <person name="Xu C."/>
            <person name="Ming R."/>
            <person name="Tang H."/>
            <person name="Guyot R."/>
            <person name="Kramer E.M."/>
            <person name="Hu Y."/>
            <person name="Yi X."/>
            <person name="Qi Y."/>
            <person name="Xu X."/>
            <person name="Gao Z."/>
            <person name="Pan H."/>
            <person name="Jian J."/>
            <person name="Tian Y."/>
            <person name="Yue Z."/>
            <person name="Xu Y."/>
        </authorList>
    </citation>
    <scope>NUCLEOTIDE SEQUENCE [LARGE SCALE GENOMIC DNA]</scope>
    <source>
        <strain evidence="3">cv. Dabenzi</strain>
    </source>
</reference>
<feature type="compositionally biased region" description="Polar residues" evidence="1">
    <location>
        <begin position="322"/>
        <end position="333"/>
    </location>
</feature>
<feature type="compositionally biased region" description="Gly residues" evidence="1">
    <location>
        <begin position="382"/>
        <end position="395"/>
    </location>
</feature>
<evidence type="ECO:0000313" key="3">
    <source>
        <dbReference type="Proteomes" id="UP000197138"/>
    </source>
</evidence>
<evidence type="ECO:0000313" key="2">
    <source>
        <dbReference type="EMBL" id="OWM75992.1"/>
    </source>
</evidence>
<dbReference type="PANTHER" id="PTHR37736">
    <property type="entry name" value="GLYCINE-RICH PROTEIN"/>
    <property type="match status" value="1"/>
</dbReference>
<accession>A0A218WVI2</accession>
<gene>
    <name evidence="2" type="ORF">CDL15_Pgr009637</name>
</gene>
<name>A0A218WVI2_PUNGR</name>
<dbReference type="Proteomes" id="UP000197138">
    <property type="component" value="Unassembled WGS sequence"/>
</dbReference>
<feature type="compositionally biased region" description="Basic and acidic residues" evidence="1">
    <location>
        <begin position="340"/>
        <end position="352"/>
    </location>
</feature>
<feature type="compositionally biased region" description="Gly residues" evidence="1">
    <location>
        <begin position="365"/>
        <end position="375"/>
    </location>
</feature>
<comment type="caution">
    <text evidence="2">The sequence shown here is derived from an EMBL/GenBank/DDBJ whole genome shotgun (WGS) entry which is preliminary data.</text>
</comment>
<feature type="region of interest" description="Disordered" evidence="1">
    <location>
        <begin position="298"/>
        <end position="453"/>
    </location>
</feature>